<dbReference type="WBParaSite" id="PTRK_0000992300.1">
    <property type="protein sequence ID" value="PTRK_0000992300.1"/>
    <property type="gene ID" value="PTRK_0000992300"/>
</dbReference>
<keyword evidence="2" id="KW-1185">Reference proteome</keyword>
<feature type="region of interest" description="Disordered" evidence="1">
    <location>
        <begin position="85"/>
        <end position="110"/>
    </location>
</feature>
<dbReference type="Proteomes" id="UP000038045">
    <property type="component" value="Unplaced"/>
</dbReference>
<accession>A0A0N4ZN07</accession>
<proteinExistence type="predicted"/>
<name>A0A0N4ZN07_PARTI</name>
<evidence type="ECO:0000313" key="2">
    <source>
        <dbReference type="Proteomes" id="UP000038045"/>
    </source>
</evidence>
<evidence type="ECO:0000256" key="1">
    <source>
        <dbReference type="SAM" id="MobiDB-lite"/>
    </source>
</evidence>
<protein>
    <submittedName>
        <fullName evidence="3">BZIP domain-containing protein</fullName>
    </submittedName>
</protein>
<feature type="compositionally biased region" description="Low complexity" evidence="1">
    <location>
        <begin position="85"/>
        <end position="98"/>
    </location>
</feature>
<sequence>MNNIYGYLFGESNNNDIEGNYSDDSMDGMRESHQNMIRPISRSSSSSDIEIDTEWVMIKNGASGRSSPEMVPDYELNDIDDCLSTVSGTTTPKTSGSGNDSKDNDIKNQNKMSMRLAVAKQRMLEKAKKEEHKRVVRAKQAQKNLLMHALFSENITGVDKLKSLISSNNVIDIAFGGNDNKIISGKGKGKKNGRK</sequence>
<organism evidence="2 3">
    <name type="scientific">Parastrongyloides trichosuri</name>
    <name type="common">Possum-specific nematode worm</name>
    <dbReference type="NCBI Taxonomy" id="131310"/>
    <lineage>
        <taxon>Eukaryota</taxon>
        <taxon>Metazoa</taxon>
        <taxon>Ecdysozoa</taxon>
        <taxon>Nematoda</taxon>
        <taxon>Chromadorea</taxon>
        <taxon>Rhabditida</taxon>
        <taxon>Tylenchina</taxon>
        <taxon>Panagrolaimomorpha</taxon>
        <taxon>Strongyloidoidea</taxon>
        <taxon>Strongyloididae</taxon>
        <taxon>Parastrongyloides</taxon>
    </lineage>
</organism>
<dbReference type="AlphaFoldDB" id="A0A0N4ZN07"/>
<reference evidence="3" key="1">
    <citation type="submission" date="2017-02" db="UniProtKB">
        <authorList>
            <consortium name="WormBaseParasite"/>
        </authorList>
    </citation>
    <scope>IDENTIFICATION</scope>
</reference>
<evidence type="ECO:0000313" key="3">
    <source>
        <dbReference type="WBParaSite" id="PTRK_0000992300.1"/>
    </source>
</evidence>